<dbReference type="Proteomes" id="UP000189229">
    <property type="component" value="Unassembled WGS sequence"/>
</dbReference>
<organism evidence="1 2">
    <name type="scientific">Mycobacterium kansasii</name>
    <dbReference type="NCBI Taxonomy" id="1768"/>
    <lineage>
        <taxon>Bacteria</taxon>
        <taxon>Bacillati</taxon>
        <taxon>Actinomycetota</taxon>
        <taxon>Actinomycetes</taxon>
        <taxon>Mycobacteriales</taxon>
        <taxon>Mycobacteriaceae</taxon>
        <taxon>Mycobacterium</taxon>
    </lineage>
</organism>
<name>A0A1V3WBC6_MYCKA</name>
<keyword evidence="1" id="KW-0067">ATP-binding</keyword>
<reference evidence="1 2" key="1">
    <citation type="submission" date="2017-02" db="EMBL/GenBank/DDBJ databases">
        <title>Complete genome sequences of Mycobacterium kansasii strains isolated from rhesus macaques.</title>
        <authorList>
            <person name="Panda A."/>
            <person name="Nagaraj S."/>
            <person name="Zhao X."/>
            <person name="Tettelin H."/>
            <person name="Detolla L.J."/>
        </authorList>
    </citation>
    <scope>NUCLEOTIDE SEQUENCE [LARGE SCALE GENOMIC DNA]</scope>
    <source>
        <strain evidence="1 2">11-3813</strain>
    </source>
</reference>
<sequence>MMSSSSDELLRGGAEPAVLIESLTVIRGKHPAVQDISLRVGCGTITGLLGRPARARPR</sequence>
<evidence type="ECO:0000313" key="2">
    <source>
        <dbReference type="Proteomes" id="UP000189229"/>
    </source>
</evidence>
<dbReference type="AlphaFoldDB" id="A0A1V3WBC6"/>
<gene>
    <name evidence="1" type="ORF">BZL30_9298</name>
</gene>
<proteinExistence type="predicted"/>
<evidence type="ECO:0000313" key="1">
    <source>
        <dbReference type="EMBL" id="OOK64220.1"/>
    </source>
</evidence>
<dbReference type="GO" id="GO:0005524">
    <property type="term" value="F:ATP binding"/>
    <property type="evidence" value="ECO:0007669"/>
    <property type="project" value="UniProtKB-KW"/>
</dbReference>
<dbReference type="EMBL" id="MVBM01000013">
    <property type="protein sequence ID" value="OOK64220.1"/>
    <property type="molecule type" value="Genomic_DNA"/>
</dbReference>
<comment type="caution">
    <text evidence="1">The sequence shown here is derived from an EMBL/GenBank/DDBJ whole genome shotgun (WGS) entry which is preliminary data.</text>
</comment>
<protein>
    <submittedName>
        <fullName evidence="1">Putative aBC transporter ATP-binding protein</fullName>
    </submittedName>
</protein>
<keyword evidence="1" id="KW-0547">Nucleotide-binding</keyword>
<accession>A0A1V3WBC6</accession>